<protein>
    <recommendedName>
        <fullName evidence="6">CNH domain-containing protein</fullName>
    </recommendedName>
</protein>
<evidence type="ECO:0000313" key="8">
    <source>
        <dbReference type="Proteomes" id="UP001556367"/>
    </source>
</evidence>
<evidence type="ECO:0000256" key="5">
    <source>
        <dbReference type="SAM" id="MobiDB-lite"/>
    </source>
</evidence>
<feature type="domain" description="CNH" evidence="6">
    <location>
        <begin position="15"/>
        <end position="353"/>
    </location>
</feature>
<organism evidence="7 8">
    <name type="scientific">Hohenbuehelia grisea</name>
    <dbReference type="NCBI Taxonomy" id="104357"/>
    <lineage>
        <taxon>Eukaryota</taxon>
        <taxon>Fungi</taxon>
        <taxon>Dikarya</taxon>
        <taxon>Basidiomycota</taxon>
        <taxon>Agaricomycotina</taxon>
        <taxon>Agaricomycetes</taxon>
        <taxon>Agaricomycetidae</taxon>
        <taxon>Agaricales</taxon>
        <taxon>Pleurotineae</taxon>
        <taxon>Pleurotaceae</taxon>
        <taxon>Hohenbuehelia</taxon>
    </lineage>
</organism>
<comment type="similarity">
    <text evidence="3">Belongs to the VAM6/VPS39 family.</text>
</comment>
<evidence type="ECO:0000256" key="3">
    <source>
        <dbReference type="ARBA" id="ARBA00038201"/>
    </source>
</evidence>
<proteinExistence type="inferred from homology"/>
<dbReference type="InterPro" id="IPR000547">
    <property type="entry name" value="Clathrin_H-chain/VPS_repeat"/>
</dbReference>
<feature type="region of interest" description="Disordered" evidence="5">
    <location>
        <begin position="491"/>
        <end position="532"/>
    </location>
</feature>
<evidence type="ECO:0000256" key="2">
    <source>
        <dbReference type="ARBA" id="ARBA00023136"/>
    </source>
</evidence>
<gene>
    <name evidence="7" type="ORF">HGRIS_003995</name>
</gene>
<evidence type="ECO:0000256" key="4">
    <source>
        <dbReference type="PROSITE-ProRule" id="PRU01006"/>
    </source>
</evidence>
<dbReference type="PROSITE" id="PS50219">
    <property type="entry name" value="CNH"/>
    <property type="match status" value="1"/>
</dbReference>
<comment type="subcellular location">
    <subcellularLocation>
        <location evidence="1">Endomembrane system</location>
        <topology evidence="1">Peripheral membrane protein</topology>
    </subcellularLocation>
</comment>
<evidence type="ECO:0000256" key="1">
    <source>
        <dbReference type="ARBA" id="ARBA00004184"/>
    </source>
</evidence>
<keyword evidence="8" id="KW-1185">Reference proteome</keyword>
<accession>A0ABR3JI31</accession>
<dbReference type="InterPro" id="IPR055358">
    <property type="entry name" value="CHCR"/>
</dbReference>
<dbReference type="Pfam" id="PF00637">
    <property type="entry name" value="Clathrin"/>
    <property type="match status" value="1"/>
</dbReference>
<dbReference type="InterPro" id="IPR032914">
    <property type="entry name" value="Vam6/VPS39/TRAP1"/>
</dbReference>
<dbReference type="Proteomes" id="UP001556367">
    <property type="component" value="Unassembled WGS sequence"/>
</dbReference>
<dbReference type="PROSITE" id="PS50236">
    <property type="entry name" value="CHCR"/>
    <property type="match status" value="1"/>
</dbReference>
<dbReference type="InterPro" id="IPR001180">
    <property type="entry name" value="CNH_dom"/>
</dbReference>
<comment type="caution">
    <text evidence="7">The sequence shown here is derived from an EMBL/GenBank/DDBJ whole genome shotgun (WGS) entry which is preliminary data.</text>
</comment>
<dbReference type="Pfam" id="PF10366">
    <property type="entry name" value="Vps39_1"/>
    <property type="match status" value="1"/>
</dbReference>
<name>A0ABR3JI31_9AGAR</name>
<dbReference type="Pfam" id="PF10367">
    <property type="entry name" value="zf-Vps39_C"/>
    <property type="match status" value="1"/>
</dbReference>
<evidence type="ECO:0000313" key="7">
    <source>
        <dbReference type="EMBL" id="KAL0955078.1"/>
    </source>
</evidence>
<feature type="repeat" description="CHCR" evidence="4">
    <location>
        <begin position="763"/>
        <end position="922"/>
    </location>
</feature>
<dbReference type="Pfam" id="PF00780">
    <property type="entry name" value="CNH"/>
    <property type="match status" value="1"/>
</dbReference>
<dbReference type="InterPro" id="IPR019453">
    <property type="entry name" value="VPS39/TGFA1_Znf"/>
</dbReference>
<sequence length="1050" mass="116042">MPPFLSPKSLTHGLKERVESLTVQGDRLYVGTGLGNLHIYALDDAAKYEDGEEPLSLVETKKALTRRSIDQLGFIKDINSLVVLSEMVVTLFPLPSFSPPTPLTKAKAAFSFISHSSIQHVPTNTAGKDANSGMLKAAPIPTLVTRLVVGCRRKVVIYTWIDGEAQEAKEAPLPHSARTMAFMNSDTLCFSYSPTEYAVFSIPALLATDIATTPGSNPSLAGMSAFSGITGYMSLGLGAKHKPLTVPIGENEAFIVKENEGVVVGVDAKITRPSTIAWHGAVEDIASVKPYIFAILPPGPDPSQRADVTSVSGTQVPLIATTMIQIYSAISLAPVQTLPFPFEAVSSSSASPPPNAIVRLLTSQSGKAPIYFITTPVDKTLATSEGSTIWQLSMRPWAEQVDELVQAGRYNDALMLLDTIETTLLPDKEKRRVLVRALNAVAQFRDAKFKEALATFRELDINPAKVVALYPEEVSGRLGVTPDGWVPLFGGPPPPPVEVTSSSASVHSGIGKDKAESTPEEGEPPQHERGATDIFDALAPSRSGTLRGKLKTGLGALIPSGGKDDDTASITSKKKRKVPDVLHRSVEALVAFLSDHRPKVAGALASVNITPANQSHQNTLLSAVPVADLYALPDAPLSALTPEQLLRFAQIVDTALFKSYLVINQGMLGPLCRLPNWCEVSEVEEELRAREKFAELIYLYNGKKMHPKALGLLRQLSEKETDIRDKLDPSISYLQKLGPEHLQHVFDGSRWVFEQDRDIAFEIFKSEEVELPRPAVADFLETIDPQVCIRYLEYLIEEREEDLPEFHDRLAELYLSTTLAARKKGNEALRNELFAKLLNFIDTTDHYHIDRLYGLLSSEDLYEARAILLGRMGRHDQALELYVYRLHDYVKAEEYCRRIYQPNSETSHVFLTLLRLYLRPTIKTSRDLLQPALDLVSRQSPRLDVVEALHLFPPLVTTQDIRAFLFEALRAPTFDTQVVRQISKARNDQIARKLMVAQSKRVKVTDSRICPQCHKRIGGNSVIAVHVPRGEVTHYQCREAFSKKLLEQRR</sequence>
<reference evidence="8" key="1">
    <citation type="submission" date="2024-06" db="EMBL/GenBank/DDBJ databases">
        <title>Multi-omics analyses provide insights into the biosynthesis of the anticancer antibiotic pleurotin in Hohenbuehelia grisea.</title>
        <authorList>
            <person name="Weaver J.A."/>
            <person name="Alberti F."/>
        </authorList>
    </citation>
    <scope>NUCLEOTIDE SEQUENCE [LARGE SCALE GENOMIC DNA]</scope>
    <source>
        <strain evidence="8">T-177</strain>
    </source>
</reference>
<dbReference type="InterPro" id="IPR019452">
    <property type="entry name" value="VPS39/TGF_beta_rcpt-assoc_1"/>
</dbReference>
<keyword evidence="2" id="KW-0472">Membrane</keyword>
<evidence type="ECO:0000259" key="6">
    <source>
        <dbReference type="PROSITE" id="PS50219"/>
    </source>
</evidence>
<dbReference type="EMBL" id="JASNQZ010000007">
    <property type="protein sequence ID" value="KAL0955078.1"/>
    <property type="molecule type" value="Genomic_DNA"/>
</dbReference>
<dbReference type="PANTHER" id="PTHR12894">
    <property type="entry name" value="CNH DOMAIN CONTAINING"/>
    <property type="match status" value="1"/>
</dbReference>
<dbReference type="PANTHER" id="PTHR12894:SF49">
    <property type="entry name" value="VAM6_VPS39-LIKE PROTEIN"/>
    <property type="match status" value="1"/>
</dbReference>